<comment type="caution">
    <text evidence="2">The sequence shown here is derived from an EMBL/GenBank/DDBJ whole genome shotgun (WGS) entry which is preliminary data.</text>
</comment>
<dbReference type="InterPro" id="IPR036291">
    <property type="entry name" value="NAD(P)-bd_dom_sf"/>
</dbReference>
<dbReference type="AlphaFoldDB" id="A0AA88ECQ9"/>
<reference evidence="2" key="1">
    <citation type="submission" date="2023-07" db="EMBL/GenBank/DDBJ databases">
        <title>draft genome sequence of fig (Ficus carica).</title>
        <authorList>
            <person name="Takahashi T."/>
            <person name="Nishimura K."/>
        </authorList>
    </citation>
    <scope>NUCLEOTIDE SEQUENCE</scope>
</reference>
<name>A0AA88ECQ9_FICCA</name>
<dbReference type="SUPFAM" id="SSF51735">
    <property type="entry name" value="NAD(P)-binding Rossmann-fold domains"/>
    <property type="match status" value="1"/>
</dbReference>
<proteinExistence type="inferred from homology"/>
<organism evidence="2 3">
    <name type="scientific">Ficus carica</name>
    <name type="common">Common fig</name>
    <dbReference type="NCBI Taxonomy" id="3494"/>
    <lineage>
        <taxon>Eukaryota</taxon>
        <taxon>Viridiplantae</taxon>
        <taxon>Streptophyta</taxon>
        <taxon>Embryophyta</taxon>
        <taxon>Tracheophyta</taxon>
        <taxon>Spermatophyta</taxon>
        <taxon>Magnoliopsida</taxon>
        <taxon>eudicotyledons</taxon>
        <taxon>Gunneridae</taxon>
        <taxon>Pentapetalae</taxon>
        <taxon>rosids</taxon>
        <taxon>fabids</taxon>
        <taxon>Rosales</taxon>
        <taxon>Moraceae</taxon>
        <taxon>Ficeae</taxon>
        <taxon>Ficus</taxon>
    </lineage>
</organism>
<dbReference type="EMBL" id="BTGU01001212">
    <property type="protein sequence ID" value="GMN70660.1"/>
    <property type="molecule type" value="Genomic_DNA"/>
</dbReference>
<comment type="similarity">
    <text evidence="1">Belongs to the short-chain dehydrogenases/reductases (SDR) family.</text>
</comment>
<gene>
    <name evidence="2" type="ORF">TIFTF001_039702</name>
</gene>
<dbReference type="InterPro" id="IPR002347">
    <property type="entry name" value="SDR_fam"/>
</dbReference>
<evidence type="ECO:0000256" key="1">
    <source>
        <dbReference type="ARBA" id="ARBA00006484"/>
    </source>
</evidence>
<dbReference type="PANTHER" id="PTHR43943">
    <property type="entry name" value="DEHYDROGENASE/REDUCTASE (SDR FAMILY) MEMBER 4"/>
    <property type="match status" value="1"/>
</dbReference>
<protein>
    <submittedName>
        <fullName evidence="2">Uncharacterized protein</fullName>
    </submittedName>
</protein>
<evidence type="ECO:0000313" key="2">
    <source>
        <dbReference type="EMBL" id="GMN70660.1"/>
    </source>
</evidence>
<dbReference type="Proteomes" id="UP001187192">
    <property type="component" value="Unassembled WGS sequence"/>
</dbReference>
<dbReference type="Gene3D" id="3.40.50.720">
    <property type="entry name" value="NAD(P)-binding Rossmann-like Domain"/>
    <property type="match status" value="1"/>
</dbReference>
<sequence>MENSRNIFAITRFEGKVAIVTGSTQGIGFSIAERLCLEGASVVVSSRKQENVDKAVKKLKEKGIQVMGVVCHVSNAQQRKNLLDATLQSGLTIERNWFKAHLFLAISKEVDLTCRVEIEAIMRPPPEPFFYL</sequence>
<dbReference type="PANTHER" id="PTHR43943:SF2">
    <property type="entry name" value="DEHYDROGENASE_REDUCTASE 4"/>
    <property type="match status" value="1"/>
</dbReference>
<dbReference type="Pfam" id="PF00106">
    <property type="entry name" value="adh_short"/>
    <property type="match status" value="1"/>
</dbReference>
<keyword evidence="3" id="KW-1185">Reference proteome</keyword>
<accession>A0AA88ECQ9</accession>
<evidence type="ECO:0000313" key="3">
    <source>
        <dbReference type="Proteomes" id="UP001187192"/>
    </source>
</evidence>